<reference evidence="1" key="1">
    <citation type="journal article" date="2015" name="Nature">
        <title>Complex archaea that bridge the gap between prokaryotes and eukaryotes.</title>
        <authorList>
            <person name="Spang A."/>
            <person name="Saw J.H."/>
            <person name="Jorgensen S.L."/>
            <person name="Zaremba-Niedzwiedzka K."/>
            <person name="Martijn J."/>
            <person name="Lind A.E."/>
            <person name="van Eijk R."/>
            <person name="Schleper C."/>
            <person name="Guy L."/>
            <person name="Ettema T.J."/>
        </authorList>
    </citation>
    <scope>NUCLEOTIDE SEQUENCE</scope>
</reference>
<dbReference type="AlphaFoldDB" id="A0A0F8X4N7"/>
<comment type="caution">
    <text evidence="1">The sequence shown here is derived from an EMBL/GenBank/DDBJ whole genome shotgun (WGS) entry which is preliminary data.</text>
</comment>
<gene>
    <name evidence="1" type="ORF">LCGC14_2988180</name>
</gene>
<sequence>MTMRICLTKGCENKHYCQGYCKKHYTRLCRHGDPFYTKIERHGMTHTPEYVTWKCIKARCYNKNKYFYCYGGRGITVCDKWRNSFTAFLNDMGKRPFLKATIDRIDNNGNYEPENCRWTTNAENNQNKSNNKLSMRKVIKIRKLDNNISAKDLAVIYKV</sequence>
<name>A0A0F8X4N7_9ZZZZ</name>
<proteinExistence type="predicted"/>
<dbReference type="EMBL" id="LAZR01061208">
    <property type="protein sequence ID" value="KKK64047.1"/>
    <property type="molecule type" value="Genomic_DNA"/>
</dbReference>
<evidence type="ECO:0000313" key="1">
    <source>
        <dbReference type="EMBL" id="KKK64047.1"/>
    </source>
</evidence>
<protein>
    <submittedName>
        <fullName evidence="1">Uncharacterized protein</fullName>
    </submittedName>
</protein>
<organism evidence="1">
    <name type="scientific">marine sediment metagenome</name>
    <dbReference type="NCBI Taxonomy" id="412755"/>
    <lineage>
        <taxon>unclassified sequences</taxon>
        <taxon>metagenomes</taxon>
        <taxon>ecological metagenomes</taxon>
    </lineage>
</organism>
<feature type="non-terminal residue" evidence="1">
    <location>
        <position position="159"/>
    </location>
</feature>
<accession>A0A0F8X4N7</accession>